<feature type="compositionally biased region" description="Basic and acidic residues" evidence="1">
    <location>
        <begin position="34"/>
        <end position="49"/>
    </location>
</feature>
<dbReference type="AlphaFoldDB" id="A0A1D3CQZ9"/>
<dbReference type="VEuPathDB" id="ToxoDB:cyc_06211"/>
<keyword evidence="3" id="KW-1185">Reference proteome</keyword>
<protein>
    <submittedName>
        <fullName evidence="2">Uncharacterized protein</fullName>
    </submittedName>
</protein>
<dbReference type="InParanoid" id="A0A1D3CQZ9"/>
<dbReference type="VEuPathDB" id="ToxoDB:LOC34622430"/>
<sequence>MGFCTKNKAKAPAKRAAPATIDAQEPQLLASLVPEEKPVEARGDEHQEEGQVMPTPRSGVDRKEQSEEGCQDDAGRELPPQGLGTAGVHGNPPPARYDSTATSCAGMTDADALSRGGTLLKSEQQQHQMGAAAAAAERGEHSRQCLSPPQEADEESIGAPHGAAAKQEAKASSPASPEMEQQQMEGASQYLEPNAEEKKRPKESHASNFASRMQETFTSVKQSFSRSYQSFRSGNLGESLRQSYSGESTDMHPAEKCICGVLNDITEFGEKAMPCVLGEHADAGTEETRPLPLQIAMLVDTPGGPYVRYIPDELVCDAIEMGFITEEEVHRQKEEWERKYGLIPIEYTPAASFNRQEMIA</sequence>
<evidence type="ECO:0000256" key="1">
    <source>
        <dbReference type="SAM" id="MobiDB-lite"/>
    </source>
</evidence>
<name>A0A1D3CQZ9_9EIME</name>
<feature type="region of interest" description="Disordered" evidence="1">
    <location>
        <begin position="1"/>
        <end position="103"/>
    </location>
</feature>
<reference evidence="2 3" key="1">
    <citation type="journal article" date="2016" name="BMC Genomics">
        <title>Comparative genomics reveals Cyclospora cayetanensis possesses coccidia-like metabolism and invasion components but unique surface antigens.</title>
        <authorList>
            <person name="Liu S."/>
            <person name="Wang L."/>
            <person name="Zheng H."/>
            <person name="Xu Z."/>
            <person name="Roellig D.M."/>
            <person name="Li N."/>
            <person name="Frace M.A."/>
            <person name="Tang K."/>
            <person name="Arrowood M.J."/>
            <person name="Moss D.M."/>
            <person name="Zhang L."/>
            <person name="Feng Y."/>
            <person name="Xiao L."/>
        </authorList>
    </citation>
    <scope>NUCLEOTIDE SEQUENCE [LARGE SCALE GENOMIC DNA]</scope>
    <source>
        <strain evidence="2 3">CHN_HEN01</strain>
    </source>
</reference>
<comment type="caution">
    <text evidence="2">The sequence shown here is derived from an EMBL/GenBank/DDBJ whole genome shotgun (WGS) entry which is preliminary data.</text>
</comment>
<gene>
    <name evidence="2" type="ORF">cyc_06211</name>
</gene>
<dbReference type="EMBL" id="JROU02002272">
    <property type="protein sequence ID" value="OEH73612.1"/>
    <property type="molecule type" value="Genomic_DNA"/>
</dbReference>
<evidence type="ECO:0000313" key="2">
    <source>
        <dbReference type="EMBL" id="OEH73612.1"/>
    </source>
</evidence>
<organism evidence="2 3">
    <name type="scientific">Cyclospora cayetanensis</name>
    <dbReference type="NCBI Taxonomy" id="88456"/>
    <lineage>
        <taxon>Eukaryota</taxon>
        <taxon>Sar</taxon>
        <taxon>Alveolata</taxon>
        <taxon>Apicomplexa</taxon>
        <taxon>Conoidasida</taxon>
        <taxon>Coccidia</taxon>
        <taxon>Eucoccidiorida</taxon>
        <taxon>Eimeriorina</taxon>
        <taxon>Eimeriidae</taxon>
        <taxon>Cyclospora</taxon>
    </lineage>
</organism>
<dbReference type="Proteomes" id="UP000095192">
    <property type="component" value="Unassembled WGS sequence"/>
</dbReference>
<feature type="region of interest" description="Disordered" evidence="1">
    <location>
        <begin position="115"/>
        <end position="186"/>
    </location>
</feature>
<evidence type="ECO:0000313" key="3">
    <source>
        <dbReference type="Proteomes" id="UP000095192"/>
    </source>
</evidence>
<feature type="compositionally biased region" description="Polar residues" evidence="1">
    <location>
        <begin position="173"/>
        <end position="186"/>
    </location>
</feature>
<accession>A0A1D3CQZ9</accession>
<proteinExistence type="predicted"/>